<evidence type="ECO:0000256" key="5">
    <source>
        <dbReference type="ARBA" id="ARBA00022989"/>
    </source>
</evidence>
<evidence type="ECO:0000259" key="8">
    <source>
        <dbReference type="PROSITE" id="PS50850"/>
    </source>
</evidence>
<dbReference type="PANTHER" id="PTHR23514">
    <property type="entry name" value="BYPASS OF STOP CODON PROTEIN 6"/>
    <property type="match status" value="1"/>
</dbReference>
<dbReference type="SUPFAM" id="SSF103473">
    <property type="entry name" value="MFS general substrate transporter"/>
    <property type="match status" value="1"/>
</dbReference>
<dbReference type="PROSITE" id="PS50850">
    <property type="entry name" value="MFS"/>
    <property type="match status" value="1"/>
</dbReference>
<feature type="transmembrane region" description="Helical" evidence="7">
    <location>
        <begin position="212"/>
        <end position="231"/>
    </location>
</feature>
<feature type="transmembrane region" description="Helical" evidence="7">
    <location>
        <begin position="251"/>
        <end position="268"/>
    </location>
</feature>
<feature type="domain" description="Major facilitator superfamily (MFS) profile" evidence="8">
    <location>
        <begin position="10"/>
        <end position="392"/>
    </location>
</feature>
<feature type="transmembrane region" description="Helical" evidence="7">
    <location>
        <begin position="100"/>
        <end position="124"/>
    </location>
</feature>
<dbReference type="InterPro" id="IPR020846">
    <property type="entry name" value="MFS_dom"/>
</dbReference>
<name>A0A9D2U3S6_9FIRM</name>
<dbReference type="InterPro" id="IPR051788">
    <property type="entry name" value="MFS_Transporter"/>
</dbReference>
<protein>
    <submittedName>
        <fullName evidence="9">MFS transporter</fullName>
    </submittedName>
</protein>
<feature type="transmembrane region" description="Helical" evidence="7">
    <location>
        <begin position="303"/>
        <end position="325"/>
    </location>
</feature>
<feature type="transmembrane region" description="Helical" evidence="7">
    <location>
        <begin position="337"/>
        <end position="357"/>
    </location>
</feature>
<proteinExistence type="inferred from homology"/>
<reference evidence="9" key="1">
    <citation type="journal article" date="2021" name="PeerJ">
        <title>Extensive microbial diversity within the chicken gut microbiome revealed by metagenomics and culture.</title>
        <authorList>
            <person name="Gilroy R."/>
            <person name="Ravi A."/>
            <person name="Getino M."/>
            <person name="Pursley I."/>
            <person name="Horton D.L."/>
            <person name="Alikhan N.F."/>
            <person name="Baker D."/>
            <person name="Gharbi K."/>
            <person name="Hall N."/>
            <person name="Watson M."/>
            <person name="Adriaenssens E.M."/>
            <person name="Foster-Nyarko E."/>
            <person name="Jarju S."/>
            <person name="Secka A."/>
            <person name="Antonio M."/>
            <person name="Oren A."/>
            <person name="Chaudhuri R.R."/>
            <person name="La Ragione R."/>
            <person name="Hildebrand F."/>
            <person name="Pallen M.J."/>
        </authorList>
    </citation>
    <scope>NUCLEOTIDE SEQUENCE</scope>
    <source>
        <strain evidence="9">ChiW19-6364</strain>
    </source>
</reference>
<evidence type="ECO:0000256" key="4">
    <source>
        <dbReference type="ARBA" id="ARBA00022692"/>
    </source>
</evidence>
<keyword evidence="6 7" id="KW-0472">Membrane</keyword>
<feature type="transmembrane region" description="Helical" evidence="7">
    <location>
        <begin position="46"/>
        <end position="64"/>
    </location>
</feature>
<dbReference type="Pfam" id="PF07690">
    <property type="entry name" value="MFS_1"/>
    <property type="match status" value="1"/>
</dbReference>
<dbReference type="InterPro" id="IPR036259">
    <property type="entry name" value="MFS_trans_sf"/>
</dbReference>
<evidence type="ECO:0000256" key="7">
    <source>
        <dbReference type="SAM" id="Phobius"/>
    </source>
</evidence>
<dbReference type="PANTHER" id="PTHR23514:SF3">
    <property type="entry name" value="BYPASS OF STOP CODON PROTEIN 6"/>
    <property type="match status" value="1"/>
</dbReference>
<evidence type="ECO:0000256" key="1">
    <source>
        <dbReference type="ARBA" id="ARBA00004651"/>
    </source>
</evidence>
<evidence type="ECO:0000256" key="6">
    <source>
        <dbReference type="ARBA" id="ARBA00023136"/>
    </source>
</evidence>
<comment type="similarity">
    <text evidence="2">Belongs to the major facilitator superfamily.</text>
</comment>
<evidence type="ECO:0000313" key="9">
    <source>
        <dbReference type="EMBL" id="HJD39600.1"/>
    </source>
</evidence>
<dbReference type="Proteomes" id="UP000823850">
    <property type="component" value="Unassembled WGS sequence"/>
</dbReference>
<evidence type="ECO:0000256" key="2">
    <source>
        <dbReference type="ARBA" id="ARBA00008335"/>
    </source>
</evidence>
<dbReference type="EMBL" id="DWUX01000116">
    <property type="protein sequence ID" value="HJD39600.1"/>
    <property type="molecule type" value="Genomic_DNA"/>
</dbReference>
<dbReference type="GO" id="GO:0022857">
    <property type="term" value="F:transmembrane transporter activity"/>
    <property type="evidence" value="ECO:0007669"/>
    <property type="project" value="InterPro"/>
</dbReference>
<sequence length="404" mass="43441">MTQNQKYKKTLAACYLGFVTQAIAANFAPLLFLTFQNTYGISLEKIALIPVVFYLTQLLIDLGATKFADKIGYRICVVTSQAVSAAGLVLLAFLPEVLPMPFLGILIAVVFYAIGSGLVEVLVSPIVEACPFKNKDGRMSLLHSFYCWGAVGVILGSTLFFAVFGTENWRILTLIWALVPLANIFQFLTCPIERLVEDGESLPLHKLLRLPLLWMMILLMICSGASEATMAQWASAFTESALGVSKTVGDLAGPCLFAVFMGISRILYGKTSEKLNLSKTMLLSGFLCVACYLMASLSPLPILGLTGCALCGFSVGIMWPGTISLSSQKCPQGGTAMFAFLALAGDFGGTVSPAMVGSFSEMAGGNLKIGLLAAAIFPILLVVCLLVLNQRRRHPASRHYLIED</sequence>
<dbReference type="GO" id="GO:0005886">
    <property type="term" value="C:plasma membrane"/>
    <property type="evidence" value="ECO:0007669"/>
    <property type="project" value="UniProtKB-SubCell"/>
</dbReference>
<organism evidence="9 10">
    <name type="scientific">Candidatus Blautia stercoripullorum</name>
    <dbReference type="NCBI Taxonomy" id="2838502"/>
    <lineage>
        <taxon>Bacteria</taxon>
        <taxon>Bacillati</taxon>
        <taxon>Bacillota</taxon>
        <taxon>Clostridia</taxon>
        <taxon>Lachnospirales</taxon>
        <taxon>Lachnospiraceae</taxon>
        <taxon>Blautia</taxon>
    </lineage>
</organism>
<comment type="caution">
    <text evidence="9">The sequence shown here is derived from an EMBL/GenBank/DDBJ whole genome shotgun (WGS) entry which is preliminary data.</text>
</comment>
<keyword evidence="3" id="KW-0813">Transport</keyword>
<evidence type="ECO:0000256" key="3">
    <source>
        <dbReference type="ARBA" id="ARBA00022448"/>
    </source>
</evidence>
<feature type="transmembrane region" description="Helical" evidence="7">
    <location>
        <begin position="145"/>
        <end position="165"/>
    </location>
</feature>
<dbReference type="InterPro" id="IPR011701">
    <property type="entry name" value="MFS"/>
</dbReference>
<feature type="transmembrane region" description="Helical" evidence="7">
    <location>
        <begin position="171"/>
        <end position="192"/>
    </location>
</feature>
<keyword evidence="4 7" id="KW-0812">Transmembrane</keyword>
<feature type="transmembrane region" description="Helical" evidence="7">
    <location>
        <begin position="369"/>
        <end position="388"/>
    </location>
</feature>
<keyword evidence="5 7" id="KW-1133">Transmembrane helix</keyword>
<feature type="transmembrane region" description="Helical" evidence="7">
    <location>
        <begin position="280"/>
        <end position="297"/>
    </location>
</feature>
<dbReference type="AlphaFoldDB" id="A0A9D2U3S6"/>
<feature type="transmembrane region" description="Helical" evidence="7">
    <location>
        <begin position="71"/>
        <end position="94"/>
    </location>
</feature>
<comment type="subcellular location">
    <subcellularLocation>
        <location evidence="1">Cell membrane</location>
        <topology evidence="1">Multi-pass membrane protein</topology>
    </subcellularLocation>
</comment>
<evidence type="ECO:0000313" key="10">
    <source>
        <dbReference type="Proteomes" id="UP000823850"/>
    </source>
</evidence>
<dbReference type="Gene3D" id="1.20.1250.20">
    <property type="entry name" value="MFS general substrate transporter like domains"/>
    <property type="match status" value="2"/>
</dbReference>
<reference evidence="9" key="2">
    <citation type="submission" date="2021-04" db="EMBL/GenBank/DDBJ databases">
        <authorList>
            <person name="Gilroy R."/>
        </authorList>
    </citation>
    <scope>NUCLEOTIDE SEQUENCE</scope>
    <source>
        <strain evidence="9">ChiW19-6364</strain>
    </source>
</reference>
<accession>A0A9D2U3S6</accession>
<gene>
    <name evidence="9" type="ORF">H9913_06185</name>
</gene>
<feature type="transmembrane region" description="Helical" evidence="7">
    <location>
        <begin position="12"/>
        <end position="34"/>
    </location>
</feature>